<feature type="compositionally biased region" description="Polar residues" evidence="2">
    <location>
        <begin position="820"/>
        <end position="830"/>
    </location>
</feature>
<name>A0A0L0SI10_ALLM3</name>
<organism evidence="3 4">
    <name type="scientific">Allomyces macrogynus (strain ATCC 38327)</name>
    <name type="common">Allomyces javanicus var. macrogynus</name>
    <dbReference type="NCBI Taxonomy" id="578462"/>
    <lineage>
        <taxon>Eukaryota</taxon>
        <taxon>Fungi</taxon>
        <taxon>Fungi incertae sedis</taxon>
        <taxon>Blastocladiomycota</taxon>
        <taxon>Blastocladiomycetes</taxon>
        <taxon>Blastocladiales</taxon>
        <taxon>Blastocladiaceae</taxon>
        <taxon>Allomyces</taxon>
    </lineage>
</organism>
<keyword evidence="1" id="KW-0175">Coiled coil</keyword>
<dbReference type="STRING" id="578462.A0A0L0SI10"/>
<gene>
    <name evidence="3" type="ORF">AMAG_07240</name>
</gene>
<evidence type="ECO:0000313" key="4">
    <source>
        <dbReference type="Proteomes" id="UP000054350"/>
    </source>
</evidence>
<feature type="region of interest" description="Disordered" evidence="2">
    <location>
        <begin position="126"/>
        <end position="146"/>
    </location>
</feature>
<dbReference type="Proteomes" id="UP000054350">
    <property type="component" value="Unassembled WGS sequence"/>
</dbReference>
<proteinExistence type="predicted"/>
<sequence>APMRPLSRGDRRPTGQADSAQRALSPVDFADPGSPPDPSAMAARERILRRINSRVSVDRPPSRNTGALPPPLAPSRTDANDGHLSSQLRLALDAVEQSLGITLVPDEESISLADVRSRLTTWQRRHTLRADRSRSPSPTGRMPAPSADSLAALQRTIQTLETDNAALRAEIAQHAATEESCRARLTQQEAEIARLSRENAKLVADYDAQTLAHFTATDTTNQDAAAREQDRDATIAHLRDELAELASHNEQLEIQNEQLRKTLVDTKDRLIEANDARTRHHAEMHETAADLEAANDTVQHLEHQNQHHVEARTSHDDAAAALTRERAHADRIESKLAEVKDQLVQAERKYHQATEDLKAAHAREEQFKRQLHDSETDRRRQDNDLMVLRSKLEKIKVTAHARDEELFLTKQLLDAREQEAKGTAARFHKTFGEKDQLATLRRDLEMQLNQARSERDKHITMLRHRDHELAECRTQLRVLGDDLSELKHQHQLLYAVKQRLETEKKEAESQRDSVTANLRGSEDLLKQTRKDLETATMRLMNTQDQLDKVQRNLQDAAQRRELHTRDHVATKQVAEAREKQLATLELQYKQVLADNRDIDHRVKSLVLRLTAKTHEVTQLQDTLRCEQESFTKKLSHSIQHVHEIDQQLVQCKTQMQLVTEERNRLVQENKRLVHKLEKHAQHRTSVEDKLCKALEIKCKLERKTRELHKYKAMYQNILEMGLGHERDRRELEIAKTAAAVAVPASGSHAAARDLAKLRGAVQECVERGRQLVQSMAAYTKERSPSLPPTPTSPRDGSADSALTAVFDTLETMAFALCRQASQRRSPSTAHPASPANDSSISDTSTLSSSSSVSWRPLTRQLTATVDRLRTILPPLVQSRLIDDEGLHDLDLAARALRELSGADATTTTTFCSVVRCLEALLRHMAATVQAKYADVVAQAQQRAERDVEAQVAREVAGLRNEITSLRGQLVAAKDAADWQRRSASPVDPKYWRSDFG</sequence>
<feature type="coiled-coil region" evidence="1">
    <location>
        <begin position="434"/>
        <end position="594"/>
    </location>
</feature>
<feature type="coiled-coil region" evidence="1">
    <location>
        <begin position="150"/>
        <end position="205"/>
    </location>
</feature>
<dbReference type="EMBL" id="GG745339">
    <property type="protein sequence ID" value="KNE61975.1"/>
    <property type="molecule type" value="Genomic_DNA"/>
</dbReference>
<accession>A0A0L0SI10</accession>
<keyword evidence="4" id="KW-1185">Reference proteome</keyword>
<feature type="region of interest" description="Disordered" evidence="2">
    <location>
        <begin position="778"/>
        <end position="799"/>
    </location>
</feature>
<feature type="compositionally biased region" description="Low complexity" evidence="2">
    <location>
        <begin position="837"/>
        <end position="851"/>
    </location>
</feature>
<dbReference type="OMA" id="CEYRRAN"/>
<evidence type="ECO:0000256" key="1">
    <source>
        <dbReference type="SAM" id="Coils"/>
    </source>
</evidence>
<feature type="non-terminal residue" evidence="3">
    <location>
        <position position="1"/>
    </location>
</feature>
<dbReference type="OrthoDB" id="5565332at2759"/>
<feature type="region of interest" description="Disordered" evidence="2">
    <location>
        <begin position="52"/>
        <end position="82"/>
    </location>
</feature>
<feature type="region of interest" description="Disordered" evidence="2">
    <location>
        <begin position="1"/>
        <end position="40"/>
    </location>
</feature>
<reference evidence="3 4" key="1">
    <citation type="submission" date="2009-11" db="EMBL/GenBank/DDBJ databases">
        <title>Annotation of Allomyces macrogynus ATCC 38327.</title>
        <authorList>
            <consortium name="The Broad Institute Genome Sequencing Platform"/>
            <person name="Russ C."/>
            <person name="Cuomo C."/>
            <person name="Burger G."/>
            <person name="Gray M.W."/>
            <person name="Holland P.W.H."/>
            <person name="King N."/>
            <person name="Lang F.B.F."/>
            <person name="Roger A.J."/>
            <person name="Ruiz-Trillo I."/>
            <person name="Young S.K."/>
            <person name="Zeng Q."/>
            <person name="Gargeya S."/>
            <person name="Fitzgerald M."/>
            <person name="Haas B."/>
            <person name="Abouelleil A."/>
            <person name="Alvarado L."/>
            <person name="Arachchi H.M."/>
            <person name="Berlin A."/>
            <person name="Chapman S.B."/>
            <person name="Gearin G."/>
            <person name="Goldberg J."/>
            <person name="Griggs A."/>
            <person name="Gujja S."/>
            <person name="Hansen M."/>
            <person name="Heiman D."/>
            <person name="Howarth C."/>
            <person name="Larimer J."/>
            <person name="Lui A."/>
            <person name="MacDonald P.J.P."/>
            <person name="McCowen C."/>
            <person name="Montmayeur A."/>
            <person name="Murphy C."/>
            <person name="Neiman D."/>
            <person name="Pearson M."/>
            <person name="Priest M."/>
            <person name="Roberts A."/>
            <person name="Saif S."/>
            <person name="Shea T."/>
            <person name="Sisk P."/>
            <person name="Stolte C."/>
            <person name="Sykes S."/>
            <person name="Wortman J."/>
            <person name="Nusbaum C."/>
            <person name="Birren B."/>
        </authorList>
    </citation>
    <scope>NUCLEOTIDE SEQUENCE [LARGE SCALE GENOMIC DNA]</scope>
    <source>
        <strain evidence="3 4">ATCC 38327</strain>
    </source>
</reference>
<dbReference type="AlphaFoldDB" id="A0A0L0SI10"/>
<dbReference type="VEuPathDB" id="FungiDB:AMAG_07240"/>
<evidence type="ECO:0000256" key="2">
    <source>
        <dbReference type="SAM" id="MobiDB-lite"/>
    </source>
</evidence>
<feature type="coiled-coil region" evidence="1">
    <location>
        <begin position="235"/>
        <end position="363"/>
    </location>
</feature>
<feature type="region of interest" description="Disordered" evidence="2">
    <location>
        <begin position="820"/>
        <end position="851"/>
    </location>
</feature>
<reference evidence="4" key="2">
    <citation type="submission" date="2009-11" db="EMBL/GenBank/DDBJ databases">
        <title>The Genome Sequence of Allomyces macrogynus strain ATCC 38327.</title>
        <authorList>
            <consortium name="The Broad Institute Genome Sequencing Platform"/>
            <person name="Russ C."/>
            <person name="Cuomo C."/>
            <person name="Shea T."/>
            <person name="Young S.K."/>
            <person name="Zeng Q."/>
            <person name="Koehrsen M."/>
            <person name="Haas B."/>
            <person name="Borodovsky M."/>
            <person name="Guigo R."/>
            <person name="Alvarado L."/>
            <person name="Berlin A."/>
            <person name="Borenstein D."/>
            <person name="Chen Z."/>
            <person name="Engels R."/>
            <person name="Freedman E."/>
            <person name="Gellesch M."/>
            <person name="Goldberg J."/>
            <person name="Griggs A."/>
            <person name="Gujja S."/>
            <person name="Heiman D."/>
            <person name="Hepburn T."/>
            <person name="Howarth C."/>
            <person name="Jen D."/>
            <person name="Larson L."/>
            <person name="Lewis B."/>
            <person name="Mehta T."/>
            <person name="Park D."/>
            <person name="Pearson M."/>
            <person name="Roberts A."/>
            <person name="Saif S."/>
            <person name="Shenoy N."/>
            <person name="Sisk P."/>
            <person name="Stolte C."/>
            <person name="Sykes S."/>
            <person name="Walk T."/>
            <person name="White J."/>
            <person name="Yandava C."/>
            <person name="Burger G."/>
            <person name="Gray M.W."/>
            <person name="Holland P.W.H."/>
            <person name="King N."/>
            <person name="Lang F.B.F."/>
            <person name="Roger A.J."/>
            <person name="Ruiz-Trillo I."/>
            <person name="Lander E."/>
            <person name="Nusbaum C."/>
        </authorList>
    </citation>
    <scope>NUCLEOTIDE SEQUENCE [LARGE SCALE GENOMIC DNA]</scope>
    <source>
        <strain evidence="4">ATCC 38327</strain>
    </source>
</reference>
<protein>
    <submittedName>
        <fullName evidence="3">Uncharacterized protein</fullName>
    </submittedName>
</protein>
<evidence type="ECO:0000313" key="3">
    <source>
        <dbReference type="EMBL" id="KNE61975.1"/>
    </source>
</evidence>